<dbReference type="RefSeq" id="WP_127200048.1">
    <property type="nucleotide sequence ID" value="NZ_RZNX01000006.1"/>
</dbReference>
<sequence length="126" mass="14127">MRRHAMILLLLALFVTILTVGCSRETKQADIYTAAGNIASLERTGGVTDGVRSEYVVKLTELKLAPQNSDQQTGFFSVTKNTVIYRTTHNKKIKVNVPAIEIGRHAEITWRFANDHLIEALEIDMK</sequence>
<comment type="caution">
    <text evidence="1">The sequence shown here is derived from an EMBL/GenBank/DDBJ whole genome shotgun (WGS) entry which is preliminary data.</text>
</comment>
<gene>
    <name evidence="1" type="ORF">EJP77_14975</name>
</gene>
<dbReference type="Proteomes" id="UP000272464">
    <property type="component" value="Unassembled WGS sequence"/>
</dbReference>
<accession>A0A3S1JMF2</accession>
<organism evidence="1 2">
    <name type="scientific">Paenibacillus zeisoli</name>
    <dbReference type="NCBI Taxonomy" id="2496267"/>
    <lineage>
        <taxon>Bacteria</taxon>
        <taxon>Bacillati</taxon>
        <taxon>Bacillota</taxon>
        <taxon>Bacilli</taxon>
        <taxon>Bacillales</taxon>
        <taxon>Paenibacillaceae</taxon>
        <taxon>Paenibacillus</taxon>
    </lineage>
</organism>
<dbReference type="AlphaFoldDB" id="A0A3S1JMF2"/>
<name>A0A3S1JMF2_9BACL</name>
<keyword evidence="2" id="KW-1185">Reference proteome</keyword>
<dbReference type="OrthoDB" id="9963847at2"/>
<dbReference type="PROSITE" id="PS51257">
    <property type="entry name" value="PROKAR_LIPOPROTEIN"/>
    <property type="match status" value="1"/>
</dbReference>
<evidence type="ECO:0000313" key="2">
    <source>
        <dbReference type="Proteomes" id="UP000272464"/>
    </source>
</evidence>
<reference evidence="1 2" key="1">
    <citation type="submission" date="2018-12" db="EMBL/GenBank/DDBJ databases">
        <authorList>
            <person name="Sun L."/>
            <person name="Chen Z."/>
        </authorList>
    </citation>
    <scope>NUCLEOTIDE SEQUENCE [LARGE SCALE GENOMIC DNA]</scope>
    <source>
        <strain evidence="1 2">3-5-3</strain>
    </source>
</reference>
<protein>
    <submittedName>
        <fullName evidence="1">Uncharacterized protein</fullName>
    </submittedName>
</protein>
<evidence type="ECO:0000313" key="1">
    <source>
        <dbReference type="EMBL" id="RUT29665.1"/>
    </source>
</evidence>
<proteinExistence type="predicted"/>
<dbReference type="EMBL" id="RZNX01000006">
    <property type="protein sequence ID" value="RUT29665.1"/>
    <property type="molecule type" value="Genomic_DNA"/>
</dbReference>